<dbReference type="Proteomes" id="UP001364695">
    <property type="component" value="Unassembled WGS sequence"/>
</dbReference>
<gene>
    <name evidence="1" type="ORF">RV045_07155</name>
</gene>
<reference evidence="1" key="1">
    <citation type="submission" date="2023-10" db="EMBL/GenBank/DDBJ databases">
        <title>Amphibacter perezi, gen. nov., sp. nov. a novel taxa of the family Comamonadaceae, class Betaproteobacteria isolated from the skin microbiota of Pelophylax perezi from different populations.</title>
        <authorList>
            <person name="Costa S."/>
            <person name="Proenca D.N."/>
            <person name="Lopes I."/>
            <person name="Morais P.V."/>
        </authorList>
    </citation>
    <scope>NUCLEOTIDE SEQUENCE</scope>
    <source>
        <strain evidence="1">SL12-8</strain>
    </source>
</reference>
<evidence type="ECO:0000313" key="2">
    <source>
        <dbReference type="Proteomes" id="UP001364695"/>
    </source>
</evidence>
<dbReference type="EMBL" id="JAWDIE010000009">
    <property type="protein sequence ID" value="MEJ7138206.1"/>
    <property type="molecule type" value="Genomic_DNA"/>
</dbReference>
<comment type="caution">
    <text evidence="1">The sequence shown here is derived from an EMBL/GenBank/DDBJ whole genome shotgun (WGS) entry which is preliminary data.</text>
</comment>
<protein>
    <submittedName>
        <fullName evidence="1">FAD-binding oxidoreductase</fullName>
    </submittedName>
</protein>
<accession>A0ACC6P1W6</accession>
<sequence length="331" mass="35687">MAIIHLTSGREFVAESGVSLLDAASAAGIALPYSCRTGRCSTCKALVQRGQTCPRTEETGLSPEEIEAGWILTCVRSAETDVELDIEDLGGITLPQPKTLPCRIAELEKLASDVLRVKLRLPPTSAFSFIPGQYIDVIGLNGTRRSYSLANASFSDKLLELHIKAVNGGAMSDYWFNHAKLNDLLRLTGPLGTFFLRECKNSDIFLLATGTGIAPVKAMLESLMHVPEDLQPQSITVLWGGRKTEDLYIDIAATPGKHRYIPVISRPHEGWTGATGYVQDILLSTAPDLSKAAVYACGSDAMIYAAKKLLSNAGLSMARFYSDAFVSSGSI</sequence>
<name>A0ACC6P1W6_9BURK</name>
<evidence type="ECO:0000313" key="1">
    <source>
        <dbReference type="EMBL" id="MEJ7138206.1"/>
    </source>
</evidence>
<keyword evidence="2" id="KW-1185">Reference proteome</keyword>
<organism evidence="1 2">
    <name type="scientific">Amphibiibacter pelophylacis</name>
    <dbReference type="NCBI Taxonomy" id="1799477"/>
    <lineage>
        <taxon>Bacteria</taxon>
        <taxon>Pseudomonadati</taxon>
        <taxon>Pseudomonadota</taxon>
        <taxon>Betaproteobacteria</taxon>
        <taxon>Burkholderiales</taxon>
        <taxon>Sphaerotilaceae</taxon>
        <taxon>Amphibiibacter</taxon>
    </lineage>
</organism>
<proteinExistence type="predicted"/>